<dbReference type="AlphaFoldDB" id="A0A853A6E8"/>
<accession>A0A853A6E8</accession>
<evidence type="ECO:0000256" key="4">
    <source>
        <dbReference type="SAM" id="MobiDB-lite"/>
    </source>
</evidence>
<evidence type="ECO:0000256" key="2">
    <source>
        <dbReference type="ARBA" id="ARBA00035108"/>
    </source>
</evidence>
<keyword evidence="1" id="KW-0304">Gas vesicle</keyword>
<dbReference type="GO" id="GO:0031412">
    <property type="term" value="P:gas vesicle organization"/>
    <property type="evidence" value="ECO:0007669"/>
    <property type="project" value="InterPro"/>
</dbReference>
<organism evidence="5 6">
    <name type="scientific">Allostreptomyces psammosilenae</name>
    <dbReference type="NCBI Taxonomy" id="1892865"/>
    <lineage>
        <taxon>Bacteria</taxon>
        <taxon>Bacillati</taxon>
        <taxon>Actinomycetota</taxon>
        <taxon>Actinomycetes</taxon>
        <taxon>Kitasatosporales</taxon>
        <taxon>Streptomycetaceae</taxon>
        <taxon>Allostreptomyces</taxon>
    </lineage>
</organism>
<feature type="compositionally biased region" description="Low complexity" evidence="4">
    <location>
        <begin position="157"/>
        <end position="166"/>
    </location>
</feature>
<dbReference type="GO" id="GO:0031411">
    <property type="term" value="C:gas vesicle"/>
    <property type="evidence" value="ECO:0007669"/>
    <property type="project" value="UniProtKB-SubCell"/>
</dbReference>
<comment type="caution">
    <text evidence="5">The sequence shown here is derived from an EMBL/GenBank/DDBJ whole genome shotgun (WGS) entry which is preliminary data.</text>
</comment>
<dbReference type="PANTHER" id="PTHR36852">
    <property type="entry name" value="PROTEIN GVPL 2"/>
    <property type="match status" value="1"/>
</dbReference>
<dbReference type="RefSeq" id="WP_179814749.1">
    <property type="nucleotide sequence ID" value="NZ_JACBZD010000001.1"/>
</dbReference>
<evidence type="ECO:0000313" key="5">
    <source>
        <dbReference type="EMBL" id="NYI06118.1"/>
    </source>
</evidence>
<dbReference type="EMBL" id="JACBZD010000001">
    <property type="protein sequence ID" value="NYI06118.1"/>
    <property type="molecule type" value="Genomic_DNA"/>
</dbReference>
<gene>
    <name evidence="5" type="ORF">FHU37_003061</name>
</gene>
<keyword evidence="6" id="KW-1185">Reference proteome</keyword>
<comment type="subcellular location">
    <subcellularLocation>
        <location evidence="2">Gas vesicle</location>
    </subcellularLocation>
</comment>
<proteinExistence type="inferred from homology"/>
<dbReference type="InterPro" id="IPR009430">
    <property type="entry name" value="GvpL/GvpF"/>
</dbReference>
<evidence type="ECO:0000313" key="6">
    <source>
        <dbReference type="Proteomes" id="UP000567795"/>
    </source>
</evidence>
<evidence type="ECO:0008006" key="7">
    <source>
        <dbReference type="Google" id="ProtNLM"/>
    </source>
</evidence>
<dbReference type="Pfam" id="PF06386">
    <property type="entry name" value="GvpL_GvpF"/>
    <property type="match status" value="1"/>
</dbReference>
<evidence type="ECO:0000256" key="1">
    <source>
        <dbReference type="ARBA" id="ARBA00022987"/>
    </source>
</evidence>
<reference evidence="5 6" key="1">
    <citation type="submission" date="2020-07" db="EMBL/GenBank/DDBJ databases">
        <title>Sequencing the genomes of 1000 actinobacteria strains.</title>
        <authorList>
            <person name="Klenk H.-P."/>
        </authorList>
    </citation>
    <scope>NUCLEOTIDE SEQUENCE [LARGE SCALE GENOMIC DNA]</scope>
    <source>
        <strain evidence="5 6">DSM 42178</strain>
    </source>
</reference>
<protein>
    <recommendedName>
        <fullName evidence="7">Gas vesicle protein</fullName>
    </recommendedName>
</protein>
<sequence>MSGGRPRAGGRVSYLYAVLPRPAGDRLPRPLTGLADAPVHLVGHGRLAAAVSALPADDHDEQALRAHLEDLDRLTAMARAHHRVVERLSALGPVLPFRLATVYLDDARVRAVLRASADDFAEALTRLDGRVELGVKVFALGGPPEGAPAPAPPPAPGASAAPGSGAAYLARRRAERRLREETWQRAARLAGRLDDELRPLAEAGRALRPQRAEPAGAAGVAGENVWNHAYLLRAERTEAFTALVRALAAGEDGLRVEVTGPWAPYSFAAPPEPGGVPS</sequence>
<feature type="region of interest" description="Disordered" evidence="4">
    <location>
        <begin position="144"/>
        <end position="166"/>
    </location>
</feature>
<feature type="compositionally biased region" description="Pro residues" evidence="4">
    <location>
        <begin position="145"/>
        <end position="156"/>
    </location>
</feature>
<dbReference type="PANTHER" id="PTHR36852:SF1">
    <property type="entry name" value="PROTEIN GVPL 2"/>
    <property type="match status" value="1"/>
</dbReference>
<comment type="similarity">
    <text evidence="3">Belongs to the gas vesicle GvpF/GvpL family.</text>
</comment>
<evidence type="ECO:0000256" key="3">
    <source>
        <dbReference type="ARBA" id="ARBA00035643"/>
    </source>
</evidence>
<name>A0A853A6E8_9ACTN</name>
<dbReference type="Proteomes" id="UP000567795">
    <property type="component" value="Unassembled WGS sequence"/>
</dbReference>